<dbReference type="PANTHER" id="PTHR11260">
    <property type="entry name" value="GLUTATHIONE S-TRANSFERASE, GST, SUPERFAMILY, GST DOMAIN CONTAINING"/>
    <property type="match status" value="1"/>
</dbReference>
<dbReference type="InterPro" id="IPR004045">
    <property type="entry name" value="Glutathione_S-Trfase_N"/>
</dbReference>
<evidence type="ECO:0000256" key="1">
    <source>
        <dbReference type="ARBA" id="ARBA00012452"/>
    </source>
</evidence>
<evidence type="ECO:0000256" key="3">
    <source>
        <dbReference type="ARBA" id="ARBA00047960"/>
    </source>
</evidence>
<dbReference type="GO" id="GO:0006749">
    <property type="term" value="P:glutathione metabolic process"/>
    <property type="evidence" value="ECO:0007669"/>
    <property type="project" value="TreeGrafter"/>
</dbReference>
<protein>
    <recommendedName>
        <fullName evidence="1">glutathione transferase</fullName>
        <ecNumber evidence="1">2.5.1.18</ecNumber>
    </recommendedName>
</protein>
<dbReference type="Proteomes" id="UP000655225">
    <property type="component" value="Unassembled WGS sequence"/>
</dbReference>
<comment type="catalytic activity">
    <reaction evidence="3">
        <text>RX + glutathione = an S-substituted glutathione + a halide anion + H(+)</text>
        <dbReference type="Rhea" id="RHEA:16437"/>
        <dbReference type="ChEBI" id="CHEBI:15378"/>
        <dbReference type="ChEBI" id="CHEBI:16042"/>
        <dbReference type="ChEBI" id="CHEBI:17792"/>
        <dbReference type="ChEBI" id="CHEBI:57925"/>
        <dbReference type="ChEBI" id="CHEBI:90779"/>
        <dbReference type="EC" id="2.5.1.18"/>
    </reaction>
</comment>
<name>A0A834YLA2_TETSI</name>
<gene>
    <name evidence="5" type="ORF">HHK36_023344</name>
</gene>
<dbReference type="EMBL" id="JABCRI010000017">
    <property type="protein sequence ID" value="KAF8391044.1"/>
    <property type="molecule type" value="Genomic_DNA"/>
</dbReference>
<dbReference type="SUPFAM" id="SSF47616">
    <property type="entry name" value="GST C-terminal domain-like"/>
    <property type="match status" value="1"/>
</dbReference>
<dbReference type="GO" id="GO:0004364">
    <property type="term" value="F:glutathione transferase activity"/>
    <property type="evidence" value="ECO:0007669"/>
    <property type="project" value="UniProtKB-EC"/>
</dbReference>
<keyword evidence="6" id="KW-1185">Reference proteome</keyword>
<dbReference type="AlphaFoldDB" id="A0A834YLA2"/>
<dbReference type="Gene3D" id="3.40.30.10">
    <property type="entry name" value="Glutaredoxin"/>
    <property type="match status" value="1"/>
</dbReference>
<dbReference type="PANTHER" id="PTHR11260:SF782">
    <property type="entry name" value="GLUTATHIONE S-TRANSFERASE"/>
    <property type="match status" value="1"/>
</dbReference>
<dbReference type="Pfam" id="PF13410">
    <property type="entry name" value="GST_C_2"/>
    <property type="match status" value="1"/>
</dbReference>
<dbReference type="EC" id="2.5.1.18" evidence="1"/>
<keyword evidence="2" id="KW-0808">Transferase</keyword>
<dbReference type="PROSITE" id="PS50404">
    <property type="entry name" value="GST_NTER"/>
    <property type="match status" value="1"/>
</dbReference>
<dbReference type="OrthoDB" id="202840at2759"/>
<dbReference type="CDD" id="cd03058">
    <property type="entry name" value="GST_N_Tau"/>
    <property type="match status" value="1"/>
</dbReference>
<dbReference type="FunFam" id="3.40.30.10:FF:000014">
    <property type="entry name" value="Tau class glutathione S-transferase"/>
    <property type="match status" value="1"/>
</dbReference>
<dbReference type="InterPro" id="IPR036282">
    <property type="entry name" value="Glutathione-S-Trfase_C_sf"/>
</dbReference>
<dbReference type="InterPro" id="IPR036249">
    <property type="entry name" value="Thioredoxin-like_sf"/>
</dbReference>
<accession>A0A834YLA2</accession>
<comment type="caution">
    <text evidence="5">The sequence shown here is derived from an EMBL/GenBank/DDBJ whole genome shotgun (WGS) entry which is preliminary data.</text>
</comment>
<dbReference type="SUPFAM" id="SSF52833">
    <property type="entry name" value="Thioredoxin-like"/>
    <property type="match status" value="1"/>
</dbReference>
<proteinExistence type="predicted"/>
<evidence type="ECO:0000256" key="2">
    <source>
        <dbReference type="ARBA" id="ARBA00022679"/>
    </source>
</evidence>
<evidence type="ECO:0000259" key="4">
    <source>
        <dbReference type="PROSITE" id="PS50404"/>
    </source>
</evidence>
<sequence length="313" mass="35480">MGEEVSLIDFWVSPFGMRVRIALAEKDVEYQFIEENMMTKEKSSLLLEMNPVHKKIPVLIHRGRPICESLIIVQYIDEVYACVSDLWKNKDEALQAARKEFLETFKVIEGAIGDKPYLGGETFGFADRSLIPLTSFFHACEMFGNFNIKGFMETTAVGDVRGPSSRPSNPISYAQALARSVVVSCEPSEVSKETRQGSCQVTWRLMRVRSISSLLFTFALVYTNAVYHRMAAAHCSITLSYVESWLRFRILDAYIHYLPMHHLPFEGDVVRIIESDIITGIVMALTDLKTMNLLVKVQDFQGVEDCLAVQEVL</sequence>
<reference evidence="5 6" key="1">
    <citation type="submission" date="2020-04" db="EMBL/GenBank/DDBJ databases">
        <title>Plant Genome Project.</title>
        <authorList>
            <person name="Zhang R.-G."/>
        </authorList>
    </citation>
    <scope>NUCLEOTIDE SEQUENCE [LARGE SCALE GENOMIC DNA]</scope>
    <source>
        <strain evidence="5">YNK0</strain>
        <tissue evidence="5">Leaf</tissue>
    </source>
</reference>
<dbReference type="GO" id="GO:0005737">
    <property type="term" value="C:cytoplasm"/>
    <property type="evidence" value="ECO:0007669"/>
    <property type="project" value="TreeGrafter"/>
</dbReference>
<dbReference type="InterPro" id="IPR045073">
    <property type="entry name" value="Omega/Tau-like"/>
</dbReference>
<dbReference type="Gene3D" id="1.20.1050.10">
    <property type="match status" value="1"/>
</dbReference>
<feature type="domain" description="GST N-terminal" evidence="4">
    <location>
        <begin position="3"/>
        <end position="84"/>
    </location>
</feature>
<dbReference type="Pfam" id="PF02798">
    <property type="entry name" value="GST_N"/>
    <property type="match status" value="1"/>
</dbReference>
<evidence type="ECO:0000313" key="5">
    <source>
        <dbReference type="EMBL" id="KAF8391044.1"/>
    </source>
</evidence>
<organism evidence="5 6">
    <name type="scientific">Tetracentron sinense</name>
    <name type="common">Spur-leaf</name>
    <dbReference type="NCBI Taxonomy" id="13715"/>
    <lineage>
        <taxon>Eukaryota</taxon>
        <taxon>Viridiplantae</taxon>
        <taxon>Streptophyta</taxon>
        <taxon>Embryophyta</taxon>
        <taxon>Tracheophyta</taxon>
        <taxon>Spermatophyta</taxon>
        <taxon>Magnoliopsida</taxon>
        <taxon>Trochodendrales</taxon>
        <taxon>Trochodendraceae</taxon>
        <taxon>Tetracentron</taxon>
    </lineage>
</organism>
<evidence type="ECO:0000313" key="6">
    <source>
        <dbReference type="Proteomes" id="UP000655225"/>
    </source>
</evidence>